<gene>
    <name evidence="1" type="ORF">ACFQ5G_07625</name>
</gene>
<reference evidence="2" key="1">
    <citation type="journal article" date="2019" name="Int. J. Syst. Evol. Microbiol.">
        <title>The Global Catalogue of Microorganisms (GCM) 10K type strain sequencing project: providing services to taxonomists for standard genome sequencing and annotation.</title>
        <authorList>
            <consortium name="The Broad Institute Genomics Platform"/>
            <consortium name="The Broad Institute Genome Sequencing Center for Infectious Disease"/>
            <person name="Wu L."/>
            <person name="Ma J."/>
        </authorList>
    </citation>
    <scope>NUCLEOTIDE SEQUENCE [LARGE SCALE GENOMIC DNA]</scope>
    <source>
        <strain evidence="2">CCM 7526</strain>
    </source>
</reference>
<dbReference type="RefSeq" id="WP_317795443.1">
    <property type="nucleotide sequence ID" value="NZ_AP028461.1"/>
</dbReference>
<sequence>MPPADLLDTGDIAAVERYERHFYQAYTRLTDNRLVRRIWIFDDERQRVRTSIPYRDQVVYQWRPAPDAEPGCYLAVNLEVKRAFQSAHYGFTPEPGETCCEFLNVMTASPVPAGRLFAGFIRDVGMRDLVDRGFDVAYGTCTRRLLAPYLRLGAQHAAARTIDGEERHLLRWPIGELTARSGRG</sequence>
<dbReference type="EMBL" id="JBHTMK010000008">
    <property type="protein sequence ID" value="MFD1365207.1"/>
    <property type="molecule type" value="Genomic_DNA"/>
</dbReference>
<organism evidence="1 2">
    <name type="scientific">Actinoplanes sichuanensis</name>
    <dbReference type="NCBI Taxonomy" id="512349"/>
    <lineage>
        <taxon>Bacteria</taxon>
        <taxon>Bacillati</taxon>
        <taxon>Actinomycetota</taxon>
        <taxon>Actinomycetes</taxon>
        <taxon>Micromonosporales</taxon>
        <taxon>Micromonosporaceae</taxon>
        <taxon>Actinoplanes</taxon>
    </lineage>
</organism>
<evidence type="ECO:0000313" key="1">
    <source>
        <dbReference type="EMBL" id="MFD1365207.1"/>
    </source>
</evidence>
<protein>
    <submittedName>
        <fullName evidence="1">Uncharacterized protein</fullName>
    </submittedName>
</protein>
<comment type="caution">
    <text evidence="1">The sequence shown here is derived from an EMBL/GenBank/DDBJ whole genome shotgun (WGS) entry which is preliminary data.</text>
</comment>
<dbReference type="Proteomes" id="UP001597183">
    <property type="component" value="Unassembled WGS sequence"/>
</dbReference>
<keyword evidence="2" id="KW-1185">Reference proteome</keyword>
<evidence type="ECO:0000313" key="2">
    <source>
        <dbReference type="Proteomes" id="UP001597183"/>
    </source>
</evidence>
<accession>A0ABW4A566</accession>
<name>A0ABW4A566_9ACTN</name>
<proteinExistence type="predicted"/>